<evidence type="ECO:0000259" key="2">
    <source>
        <dbReference type="PROSITE" id="PS50110"/>
    </source>
</evidence>
<gene>
    <name evidence="3" type="ORF">SE17_15935</name>
</gene>
<organism evidence="3 4">
    <name type="scientific">Kouleothrix aurantiaca</name>
    <dbReference type="NCBI Taxonomy" id="186479"/>
    <lineage>
        <taxon>Bacteria</taxon>
        <taxon>Bacillati</taxon>
        <taxon>Chloroflexota</taxon>
        <taxon>Chloroflexia</taxon>
        <taxon>Chloroflexales</taxon>
        <taxon>Roseiflexineae</taxon>
        <taxon>Roseiflexaceae</taxon>
        <taxon>Kouleothrix</taxon>
    </lineage>
</organism>
<proteinExistence type="predicted"/>
<evidence type="ECO:0000313" key="3">
    <source>
        <dbReference type="EMBL" id="KPV52363.1"/>
    </source>
</evidence>
<dbReference type="SUPFAM" id="SSF52172">
    <property type="entry name" value="CheY-like"/>
    <property type="match status" value="1"/>
</dbReference>
<dbReference type="PROSITE" id="PS50110">
    <property type="entry name" value="RESPONSE_REGULATORY"/>
    <property type="match status" value="1"/>
</dbReference>
<keyword evidence="4" id="KW-1185">Reference proteome</keyword>
<dbReference type="Gene3D" id="3.40.50.2300">
    <property type="match status" value="1"/>
</dbReference>
<dbReference type="AlphaFoldDB" id="A0A0P9DQB0"/>
<evidence type="ECO:0000313" key="4">
    <source>
        <dbReference type="Proteomes" id="UP000050509"/>
    </source>
</evidence>
<dbReference type="Proteomes" id="UP000050509">
    <property type="component" value="Unassembled WGS sequence"/>
</dbReference>
<sequence>MAATRVLVVDPHPIQAASLSASLDEASNFTTQACTSYLDVPDCLESFHPEIIVINVYQGLTDDALHACREIAALPGEHVIVLIAPRSVVTGELFSLDALEAGADGVLISEELDLAKLRKA</sequence>
<dbReference type="EMBL" id="LJCR01000570">
    <property type="protein sequence ID" value="KPV52363.1"/>
    <property type="molecule type" value="Genomic_DNA"/>
</dbReference>
<dbReference type="GO" id="GO:0000160">
    <property type="term" value="P:phosphorelay signal transduction system"/>
    <property type="evidence" value="ECO:0007669"/>
    <property type="project" value="InterPro"/>
</dbReference>
<feature type="domain" description="Response regulatory" evidence="2">
    <location>
        <begin position="5"/>
        <end position="120"/>
    </location>
</feature>
<evidence type="ECO:0000256" key="1">
    <source>
        <dbReference type="PROSITE-ProRule" id="PRU00169"/>
    </source>
</evidence>
<feature type="non-terminal residue" evidence="3">
    <location>
        <position position="120"/>
    </location>
</feature>
<dbReference type="InterPro" id="IPR001789">
    <property type="entry name" value="Sig_transdc_resp-reg_receiver"/>
</dbReference>
<comment type="caution">
    <text evidence="3">The sequence shown here is derived from an EMBL/GenBank/DDBJ whole genome shotgun (WGS) entry which is preliminary data.</text>
</comment>
<accession>A0A0P9DQB0</accession>
<comment type="caution">
    <text evidence="1">Lacks conserved residue(s) required for the propagation of feature annotation.</text>
</comment>
<name>A0A0P9DQB0_9CHLR</name>
<protein>
    <recommendedName>
        <fullName evidence="2">Response regulatory domain-containing protein</fullName>
    </recommendedName>
</protein>
<reference evidence="3 4" key="1">
    <citation type="submission" date="2015-09" db="EMBL/GenBank/DDBJ databases">
        <title>Draft genome sequence of Kouleothrix aurantiaca JCM 19913.</title>
        <authorList>
            <person name="Hemp J."/>
        </authorList>
    </citation>
    <scope>NUCLEOTIDE SEQUENCE [LARGE SCALE GENOMIC DNA]</scope>
    <source>
        <strain evidence="3 4">COM-B</strain>
    </source>
</reference>
<dbReference type="InterPro" id="IPR011006">
    <property type="entry name" value="CheY-like_superfamily"/>
</dbReference>